<name>A0ABN0P127_TRELE</name>
<feature type="non-terminal residue" evidence="2">
    <location>
        <position position="634"/>
    </location>
</feature>
<gene>
    <name evidence="2" type="ORF">HMPREF9193_00529</name>
</gene>
<accession>A0ABN0P127</accession>
<dbReference type="InterPro" id="IPR006531">
    <property type="entry name" value="Gp5/Vgr_OB"/>
</dbReference>
<evidence type="ECO:0000313" key="3">
    <source>
        <dbReference type="Proteomes" id="UP000016649"/>
    </source>
</evidence>
<proteinExistence type="predicted"/>
<comment type="caution">
    <text evidence="2">The sequence shown here is derived from an EMBL/GenBank/DDBJ whole genome shotgun (WGS) entry which is preliminary data.</text>
</comment>
<sequence length="634" mass="70737">MFNLQRELCELLEKYPDPREGEMGKIKYELSHARGQSTPLYKGIVVDNKDPECRGRIRVSSDMLSPGSVSPWLPVVHYHHGLWQLPDIGVQAIVAGIGNTVEKQLVLGFIYDEKHPCPAIHTQKNCDSAILQSKKHRIEILSEKGKEIIGIYSAQGKIRIVLDKEKGIEVVNELGDIHIECRKLTIESKDIAWQAEKVSIESQGQLENDSENSVYINCDNKIQVQGQRIELKGMNVTSEGKRIAQEGFNVMGFDIHQMEIPAGLSTAVVPLPHPFIGKLQQNMSPNVVIAEHAVAYKGSIAKHNSPLHMQLPGTIRFIKMPDNKGEVTGGTAKKLKINGKEAALVGSTVTTCNDIGVKDNSRIMGPGKMIPMPTIIHPDNEKEYEHSREEKGKEKKITKVKWEKTKVKEGEEVGFSAQVENIADGNMLTIQVLTQASSPEDGFVYSRYPLTIQQGKVSARWKYEANKEDIPPERNPSFIISAHSAWCPWKKSENSLEVELRRPKIEKTEWQDEEGNSINKAVVGETIKLYAEVTEFEEGQGLTFTVYNARTQAEVTGIGAEVKDGKAEAQWTYHWDGEPLEEKPKYYFEVTANRCKPVKSEDIELGANYRFILVDGNGKALPDTDCKVSGADGA</sequence>
<evidence type="ECO:0000313" key="2">
    <source>
        <dbReference type="EMBL" id="ERJ94015.1"/>
    </source>
</evidence>
<dbReference type="Pfam" id="PF04717">
    <property type="entry name" value="Phage_base_V"/>
    <property type="match status" value="1"/>
</dbReference>
<dbReference type="SUPFAM" id="SSF69255">
    <property type="entry name" value="gp5 N-terminal domain-like"/>
    <property type="match status" value="1"/>
</dbReference>
<dbReference type="CDD" id="cd14740">
    <property type="entry name" value="PAAR_4"/>
    <property type="match status" value="1"/>
</dbReference>
<reference evidence="2 3" key="1">
    <citation type="submission" date="2013-08" db="EMBL/GenBank/DDBJ databases">
        <authorList>
            <person name="Weinstock G."/>
            <person name="Sodergren E."/>
            <person name="Wylie T."/>
            <person name="Fulton L."/>
            <person name="Fulton R."/>
            <person name="Fronick C."/>
            <person name="O'Laughlin M."/>
            <person name="Godfrey J."/>
            <person name="Miner T."/>
            <person name="Herter B."/>
            <person name="Appelbaum E."/>
            <person name="Cordes M."/>
            <person name="Lek S."/>
            <person name="Wollam A."/>
            <person name="Pepin K.H."/>
            <person name="Palsikar V.B."/>
            <person name="Mitreva M."/>
            <person name="Wilson R.K."/>
        </authorList>
    </citation>
    <scope>NUCLEOTIDE SEQUENCE [LARGE SCALE GENOMIC DNA]</scope>
    <source>
        <strain evidence="2 3">ATCC 700332</strain>
    </source>
</reference>
<protein>
    <recommendedName>
        <fullName evidence="1">Gp5/Type VI secretion system Vgr protein OB-fold domain-containing protein</fullName>
    </recommendedName>
</protein>
<feature type="domain" description="Gp5/Type VI secretion system Vgr protein OB-fold" evidence="1">
    <location>
        <begin position="41"/>
        <end position="111"/>
    </location>
</feature>
<dbReference type="Gene3D" id="2.40.50.230">
    <property type="entry name" value="Gp5 N-terminal domain"/>
    <property type="match status" value="1"/>
</dbReference>
<dbReference type="RefSeq" id="WP_021688041.1">
    <property type="nucleotide sequence ID" value="NZ_KI260570.1"/>
</dbReference>
<evidence type="ECO:0000259" key="1">
    <source>
        <dbReference type="Pfam" id="PF04717"/>
    </source>
</evidence>
<dbReference type="Gene3D" id="2.60.200.60">
    <property type="match status" value="1"/>
</dbReference>
<dbReference type="InterPro" id="IPR037026">
    <property type="entry name" value="Vgr_OB-fold_dom_sf"/>
</dbReference>
<keyword evidence="3" id="KW-1185">Reference proteome</keyword>
<organism evidence="2 3">
    <name type="scientific">Treponema lecithinolyticum ATCC 700332</name>
    <dbReference type="NCBI Taxonomy" id="1321815"/>
    <lineage>
        <taxon>Bacteria</taxon>
        <taxon>Pseudomonadati</taxon>
        <taxon>Spirochaetota</taxon>
        <taxon>Spirochaetia</taxon>
        <taxon>Spirochaetales</taxon>
        <taxon>Treponemataceae</taxon>
        <taxon>Treponema</taxon>
    </lineage>
</organism>
<dbReference type="Proteomes" id="UP000016649">
    <property type="component" value="Unassembled WGS sequence"/>
</dbReference>
<dbReference type="EMBL" id="AWVH01000008">
    <property type="protein sequence ID" value="ERJ94015.1"/>
    <property type="molecule type" value="Genomic_DNA"/>
</dbReference>